<organism evidence="1">
    <name type="scientific">marine sediment metagenome</name>
    <dbReference type="NCBI Taxonomy" id="412755"/>
    <lineage>
        <taxon>unclassified sequences</taxon>
        <taxon>metagenomes</taxon>
        <taxon>ecological metagenomes</taxon>
    </lineage>
</organism>
<dbReference type="AlphaFoldDB" id="X1E8Q7"/>
<accession>X1E8Q7</accession>
<evidence type="ECO:0000313" key="1">
    <source>
        <dbReference type="EMBL" id="GAH28952.1"/>
    </source>
</evidence>
<gene>
    <name evidence="1" type="ORF">S03H2_10200</name>
</gene>
<comment type="caution">
    <text evidence="1">The sequence shown here is derived from an EMBL/GenBank/DDBJ whole genome shotgun (WGS) entry which is preliminary data.</text>
</comment>
<reference evidence="1" key="1">
    <citation type="journal article" date="2014" name="Front. Microbiol.">
        <title>High frequency of phylogenetically diverse reductive dehalogenase-homologous genes in deep subseafloor sedimentary metagenomes.</title>
        <authorList>
            <person name="Kawai M."/>
            <person name="Futagami T."/>
            <person name="Toyoda A."/>
            <person name="Takaki Y."/>
            <person name="Nishi S."/>
            <person name="Hori S."/>
            <person name="Arai W."/>
            <person name="Tsubouchi T."/>
            <person name="Morono Y."/>
            <person name="Uchiyama I."/>
            <person name="Ito T."/>
            <person name="Fujiyama A."/>
            <person name="Inagaki F."/>
            <person name="Takami H."/>
        </authorList>
    </citation>
    <scope>NUCLEOTIDE SEQUENCE</scope>
    <source>
        <strain evidence="1">Expedition CK06-06</strain>
    </source>
</reference>
<protein>
    <submittedName>
        <fullName evidence="1">Uncharacterized protein</fullName>
    </submittedName>
</protein>
<proteinExistence type="predicted"/>
<dbReference type="EMBL" id="BARU01005260">
    <property type="protein sequence ID" value="GAH28952.1"/>
    <property type="molecule type" value="Genomic_DNA"/>
</dbReference>
<sequence>MVYTFVVTIGYQNVDRKFGVIRPAVKTITKLFRTKQEAEQFAEYWDSGRRRILWVSHNKYAKVISDYFDYIQE</sequence>
<name>X1E8Q7_9ZZZZ</name>